<comment type="catalytic activity">
    <reaction evidence="1">
        <text>ATP + protein L-histidine = ADP + protein N-phospho-L-histidine.</text>
        <dbReference type="EC" id="2.7.13.3"/>
    </reaction>
</comment>
<dbReference type="Gene3D" id="1.10.287.130">
    <property type="match status" value="1"/>
</dbReference>
<dbReference type="PANTHER" id="PTHR43065">
    <property type="entry name" value="SENSOR HISTIDINE KINASE"/>
    <property type="match status" value="1"/>
</dbReference>
<keyword evidence="6" id="KW-0418">Kinase</keyword>
<feature type="transmembrane region" description="Helical" evidence="9">
    <location>
        <begin position="83"/>
        <end position="106"/>
    </location>
</feature>
<dbReference type="Pfam" id="PF02518">
    <property type="entry name" value="HATPase_c"/>
    <property type="match status" value="1"/>
</dbReference>
<dbReference type="PROSITE" id="PS50112">
    <property type="entry name" value="PAS"/>
    <property type="match status" value="1"/>
</dbReference>
<dbReference type="OrthoDB" id="9795133at2"/>
<dbReference type="SUPFAM" id="SSF55874">
    <property type="entry name" value="ATPase domain of HSP90 chaperone/DNA topoisomerase II/histidine kinase"/>
    <property type="match status" value="1"/>
</dbReference>
<dbReference type="EMBL" id="MCGG01000084">
    <property type="protein sequence ID" value="OEJ63794.1"/>
    <property type="molecule type" value="Genomic_DNA"/>
</dbReference>
<dbReference type="STRING" id="28181.BEN30_17305"/>
<dbReference type="InterPro" id="IPR005467">
    <property type="entry name" value="His_kinase_dom"/>
</dbReference>
<evidence type="ECO:0000256" key="1">
    <source>
        <dbReference type="ARBA" id="ARBA00000085"/>
    </source>
</evidence>
<evidence type="ECO:0000256" key="5">
    <source>
        <dbReference type="ARBA" id="ARBA00022741"/>
    </source>
</evidence>
<dbReference type="SMART" id="SM00388">
    <property type="entry name" value="HisKA"/>
    <property type="match status" value="1"/>
</dbReference>
<dbReference type="InterPro" id="IPR036890">
    <property type="entry name" value="HATPase_C_sf"/>
</dbReference>
<dbReference type="SUPFAM" id="SSF55785">
    <property type="entry name" value="PYP-like sensor domain (PAS domain)"/>
    <property type="match status" value="1"/>
</dbReference>
<dbReference type="PROSITE" id="PS50109">
    <property type="entry name" value="HIS_KIN"/>
    <property type="match status" value="1"/>
</dbReference>
<dbReference type="InterPro" id="IPR000014">
    <property type="entry name" value="PAS"/>
</dbReference>
<evidence type="ECO:0000313" key="13">
    <source>
        <dbReference type="Proteomes" id="UP000095347"/>
    </source>
</evidence>
<dbReference type="Gene3D" id="3.30.565.10">
    <property type="entry name" value="Histidine kinase-like ATPase, C-terminal domain"/>
    <property type="match status" value="1"/>
</dbReference>
<dbReference type="InterPro" id="IPR036097">
    <property type="entry name" value="HisK_dim/P_sf"/>
</dbReference>
<dbReference type="NCBIfam" id="TIGR00229">
    <property type="entry name" value="sensory_box"/>
    <property type="match status" value="1"/>
</dbReference>
<dbReference type="InterPro" id="IPR003661">
    <property type="entry name" value="HisK_dim/P_dom"/>
</dbReference>
<keyword evidence="13" id="KW-1185">Reference proteome</keyword>
<dbReference type="RefSeq" id="WP_139135115.1">
    <property type="nucleotide sequence ID" value="NZ_MCGG01000084.1"/>
</dbReference>
<accession>A0A1E5Q3E5</accession>
<dbReference type="AlphaFoldDB" id="A0A1E5Q3E5"/>
<dbReference type="EC" id="2.7.13.3" evidence="2"/>
<evidence type="ECO:0000313" key="12">
    <source>
        <dbReference type="EMBL" id="OEJ63794.1"/>
    </source>
</evidence>
<evidence type="ECO:0000256" key="2">
    <source>
        <dbReference type="ARBA" id="ARBA00012438"/>
    </source>
</evidence>
<dbReference type="Proteomes" id="UP000095347">
    <property type="component" value="Unassembled WGS sequence"/>
</dbReference>
<name>A0A1E5Q3E5_9PROT</name>
<dbReference type="Pfam" id="PF00512">
    <property type="entry name" value="HisKA"/>
    <property type="match status" value="1"/>
</dbReference>
<dbReference type="Gene3D" id="3.30.450.20">
    <property type="entry name" value="PAS domain"/>
    <property type="match status" value="1"/>
</dbReference>
<feature type="domain" description="Histidine kinase" evidence="10">
    <location>
        <begin position="290"/>
        <end position="509"/>
    </location>
</feature>
<dbReference type="PRINTS" id="PR00344">
    <property type="entry name" value="BCTRLSENSOR"/>
</dbReference>
<gene>
    <name evidence="12" type="ORF">BEN30_17305</name>
</gene>
<protein>
    <recommendedName>
        <fullName evidence="2">histidine kinase</fullName>
        <ecNumber evidence="2">2.7.13.3</ecNumber>
    </recommendedName>
</protein>
<evidence type="ECO:0000256" key="6">
    <source>
        <dbReference type="ARBA" id="ARBA00022777"/>
    </source>
</evidence>
<organism evidence="12 13">
    <name type="scientific">Magnetovibrio blakemorei</name>
    <dbReference type="NCBI Taxonomy" id="28181"/>
    <lineage>
        <taxon>Bacteria</taxon>
        <taxon>Pseudomonadati</taxon>
        <taxon>Pseudomonadota</taxon>
        <taxon>Alphaproteobacteria</taxon>
        <taxon>Rhodospirillales</taxon>
        <taxon>Magnetovibrionaceae</taxon>
        <taxon>Magnetovibrio</taxon>
    </lineage>
</organism>
<evidence type="ECO:0000259" key="10">
    <source>
        <dbReference type="PROSITE" id="PS50109"/>
    </source>
</evidence>
<dbReference type="Pfam" id="PF08448">
    <property type="entry name" value="PAS_4"/>
    <property type="match status" value="1"/>
</dbReference>
<keyword evidence="9" id="KW-1133">Transmembrane helix</keyword>
<evidence type="ECO:0000256" key="9">
    <source>
        <dbReference type="SAM" id="Phobius"/>
    </source>
</evidence>
<proteinExistence type="predicted"/>
<sequence length="516" mass="56991">MLVTNKSLEVKSYNPLLIRAVLFAALILLFDLSIPLGVAAGVPYMALVLLGLWHPDKRMIFILAVLGSVLTILGYFLSAPAGLHWMVVFNRGLALFAIWVTAFLSYQRKQYETTLNEALRDQEQKVHDRTQNLRAEIKERLHVETALRASEYNFRTLMEQASDAIFVFNENGKVLDLNSAGRELLALPDNAPLFDLNYIDILPSQNGSDFDQEFARLQAGQVVRSTQSIHGVDGSSVPVEISAKQLSDGRIHVIARNISERLASEERDRLHQSEIARAWRIAAIGEMSTVLAHELNQPLTVISGSAQVASEFLQAHSEQEKCPDMTTVREGLKQVLMQAERANAIIRRVRAFIRKEPPRRRTLNINTIIQELSEILNALGRRNEISIILDLNSGVPDISAERVQIEQVILNLARNAIEATQANSGTVVTIGTCVGENGDVVIKICDDGPGVIENDLDRIFDPFYTTKDDGIGIGLTICRTIVEGHGGNLSLSNGPEKGCIAQVSIPFIEVESAFAI</sequence>
<keyword evidence="7" id="KW-0067">ATP-binding</keyword>
<reference evidence="13" key="1">
    <citation type="submission" date="2016-07" db="EMBL/GenBank/DDBJ databases">
        <authorList>
            <person name="Florea S."/>
            <person name="Webb J.S."/>
            <person name="Jaromczyk J."/>
            <person name="Schardl C.L."/>
        </authorList>
    </citation>
    <scope>NUCLEOTIDE SEQUENCE [LARGE SCALE GENOMIC DNA]</scope>
    <source>
        <strain evidence="13">MV-1</strain>
    </source>
</reference>
<dbReference type="InterPro" id="IPR035965">
    <property type="entry name" value="PAS-like_dom_sf"/>
</dbReference>
<dbReference type="GO" id="GO:0005524">
    <property type="term" value="F:ATP binding"/>
    <property type="evidence" value="ECO:0007669"/>
    <property type="project" value="UniProtKB-KW"/>
</dbReference>
<keyword evidence="4" id="KW-0808">Transferase</keyword>
<keyword evidence="8" id="KW-0902">Two-component regulatory system</keyword>
<dbReference type="CDD" id="cd00082">
    <property type="entry name" value="HisKA"/>
    <property type="match status" value="1"/>
</dbReference>
<evidence type="ECO:0000256" key="7">
    <source>
        <dbReference type="ARBA" id="ARBA00022840"/>
    </source>
</evidence>
<keyword evidence="3" id="KW-0597">Phosphoprotein</keyword>
<dbReference type="InterPro" id="IPR003594">
    <property type="entry name" value="HATPase_dom"/>
</dbReference>
<keyword evidence="9" id="KW-0812">Transmembrane</keyword>
<dbReference type="SUPFAM" id="SSF47384">
    <property type="entry name" value="Homodimeric domain of signal transducing histidine kinase"/>
    <property type="match status" value="1"/>
</dbReference>
<feature type="transmembrane region" description="Helical" evidence="9">
    <location>
        <begin position="60"/>
        <end position="77"/>
    </location>
</feature>
<evidence type="ECO:0000256" key="3">
    <source>
        <dbReference type="ARBA" id="ARBA00022553"/>
    </source>
</evidence>
<dbReference type="GO" id="GO:0000155">
    <property type="term" value="F:phosphorelay sensor kinase activity"/>
    <property type="evidence" value="ECO:0007669"/>
    <property type="project" value="InterPro"/>
</dbReference>
<comment type="caution">
    <text evidence="12">The sequence shown here is derived from an EMBL/GenBank/DDBJ whole genome shotgun (WGS) entry which is preliminary data.</text>
</comment>
<keyword evidence="9" id="KW-0472">Membrane</keyword>
<dbReference type="PANTHER" id="PTHR43065:SF10">
    <property type="entry name" value="PEROXIDE STRESS-ACTIVATED HISTIDINE KINASE MAK3"/>
    <property type="match status" value="1"/>
</dbReference>
<keyword evidence="5" id="KW-0547">Nucleotide-binding</keyword>
<feature type="domain" description="PAS" evidence="11">
    <location>
        <begin position="150"/>
        <end position="187"/>
    </location>
</feature>
<evidence type="ECO:0000256" key="4">
    <source>
        <dbReference type="ARBA" id="ARBA00022679"/>
    </source>
</evidence>
<evidence type="ECO:0000259" key="11">
    <source>
        <dbReference type="PROSITE" id="PS50112"/>
    </source>
</evidence>
<dbReference type="InterPro" id="IPR004358">
    <property type="entry name" value="Sig_transdc_His_kin-like_C"/>
</dbReference>
<dbReference type="CDD" id="cd00130">
    <property type="entry name" value="PAS"/>
    <property type="match status" value="1"/>
</dbReference>
<dbReference type="InterPro" id="IPR013656">
    <property type="entry name" value="PAS_4"/>
</dbReference>
<dbReference type="SMART" id="SM00387">
    <property type="entry name" value="HATPase_c"/>
    <property type="match status" value="1"/>
</dbReference>
<evidence type="ECO:0000256" key="8">
    <source>
        <dbReference type="ARBA" id="ARBA00023012"/>
    </source>
</evidence>